<sequence>MRPARIAAAAVLAAAVLCVPQPAQAAVFKHPGVLVSRAQLDFVRANLGNEPWKSAWASLQRSAQASLSYTAKPRATVDCGPGSKPDNGCSDERNDSMAAYTHALQWYLTKDARYAKKAIQIMDAWSAVISKHTGSNAPLQTGWAGANFSRAAELIKHTYPGWAQAARFAGKLRSVYLPVVIAGAPNNNGNWELIMTDAAIGIAVHLDDRASFDRAVATWRGRLPAYVYLTTDGSVPKAPPRSTYDTKAEIIDYWHGQQTFVDGLTQETCRDFWHSGWGLAAIAHVAETAGHQGVDLYSTAKHRLRRAMDLHARVQLTGTVPSWLCGGKVKADLGAHYEVGYNALHQRLGYDDMPYATQWVERKRPVGMSHFLAWETLTHARNPQYAGMGLSATPDFDADGVGDLFSTATGTLTVWNGRGDDTFGPPATAGGEWSGFSRPVAGDYDGDGLTDLLAVKKDTHTLHVWNGQGGNSFGPATELGPGWEPYADSLVTLGDINQDGRTDLGAVHSRTGVFTFWNGKGGNAFGSGTPIGGGWTGFSRPVAGDFDGDGIGDLLAVNEDTHVLHVWNGRGANNFTGAAEVGPGWEPYAGSLMSLGDVNGDGRPDVAAVNAETGTLYVWNGRGGNKFGSATSVGAGWKTSF</sequence>
<accession>A0A1M4EQP6</accession>
<feature type="domain" description="Alginate lyase" evidence="4">
    <location>
        <begin position="95"/>
        <end position="313"/>
    </location>
</feature>
<feature type="signal peptide" evidence="3">
    <location>
        <begin position="1"/>
        <end position="25"/>
    </location>
</feature>
<dbReference type="RefSeq" id="WP_225269700.1">
    <property type="nucleotide sequence ID" value="NZ_CP084058.1"/>
</dbReference>
<dbReference type="GO" id="GO:0042597">
    <property type="term" value="C:periplasmic space"/>
    <property type="evidence" value="ECO:0007669"/>
    <property type="project" value="InterPro"/>
</dbReference>
<evidence type="ECO:0000259" key="4">
    <source>
        <dbReference type="Pfam" id="PF05426"/>
    </source>
</evidence>
<dbReference type="PANTHER" id="PTHR44103">
    <property type="entry name" value="PROPROTEIN CONVERTASE P"/>
    <property type="match status" value="1"/>
</dbReference>
<dbReference type="Gene3D" id="1.50.10.100">
    <property type="entry name" value="Chondroitin AC/alginate lyase"/>
    <property type="match status" value="2"/>
</dbReference>
<name>A0A1M4EQP6_9ACTN</name>
<keyword evidence="2" id="KW-0456">Lyase</keyword>
<dbReference type="PANTHER" id="PTHR44103:SF1">
    <property type="entry name" value="PROPROTEIN CONVERTASE P"/>
    <property type="match status" value="1"/>
</dbReference>
<dbReference type="InterPro" id="IPR028994">
    <property type="entry name" value="Integrin_alpha_N"/>
</dbReference>
<dbReference type="InterPro" id="IPR008397">
    <property type="entry name" value="Alginate_lyase_dom"/>
</dbReference>
<evidence type="ECO:0000256" key="1">
    <source>
        <dbReference type="ARBA" id="ARBA00022729"/>
    </source>
</evidence>
<evidence type="ECO:0000313" key="5">
    <source>
        <dbReference type="EMBL" id="SBP01171.1"/>
    </source>
</evidence>
<dbReference type="EMBL" id="LT559118">
    <property type="protein sequence ID" value="SBP01171.1"/>
    <property type="molecule type" value="Genomic_DNA"/>
</dbReference>
<evidence type="ECO:0000256" key="2">
    <source>
        <dbReference type="ARBA" id="ARBA00023239"/>
    </source>
</evidence>
<dbReference type="GO" id="GO:0016829">
    <property type="term" value="F:lyase activity"/>
    <property type="evidence" value="ECO:0007669"/>
    <property type="project" value="UniProtKB-KW"/>
</dbReference>
<dbReference type="InterPro" id="IPR013517">
    <property type="entry name" value="FG-GAP"/>
</dbReference>
<dbReference type="SUPFAM" id="SSF69318">
    <property type="entry name" value="Integrin alpha N-terminal domain"/>
    <property type="match status" value="1"/>
</dbReference>
<feature type="chain" id="PRO_5013109955" evidence="3">
    <location>
        <begin position="26"/>
        <end position="641"/>
    </location>
</feature>
<protein>
    <submittedName>
        <fullName evidence="5">Secreted protein</fullName>
    </submittedName>
</protein>
<gene>
    <name evidence="5" type="ORF">BN4615_P10687</name>
</gene>
<dbReference type="Pfam" id="PF13517">
    <property type="entry name" value="FG-GAP_3"/>
    <property type="match status" value="2"/>
</dbReference>
<dbReference type="InterPro" id="IPR008929">
    <property type="entry name" value="Chondroitin_lyas"/>
</dbReference>
<organism evidence="5">
    <name type="scientific">Nonomuraea gerenzanensis</name>
    <dbReference type="NCBI Taxonomy" id="93944"/>
    <lineage>
        <taxon>Bacteria</taxon>
        <taxon>Bacillati</taxon>
        <taxon>Actinomycetota</taxon>
        <taxon>Actinomycetes</taxon>
        <taxon>Streptosporangiales</taxon>
        <taxon>Streptosporangiaceae</taxon>
        <taxon>Nonomuraea</taxon>
    </lineage>
</organism>
<evidence type="ECO:0000256" key="3">
    <source>
        <dbReference type="SAM" id="SignalP"/>
    </source>
</evidence>
<dbReference type="AlphaFoldDB" id="A0A1M4EQP6"/>
<dbReference type="Gene3D" id="2.40.128.340">
    <property type="match status" value="2"/>
</dbReference>
<reference evidence="5" key="1">
    <citation type="submission" date="2016-04" db="EMBL/GenBank/DDBJ databases">
        <authorList>
            <person name="Evans L.H."/>
            <person name="Alamgir A."/>
            <person name="Owens N."/>
            <person name="Weber N.D."/>
            <person name="Virtaneva K."/>
            <person name="Barbian K."/>
            <person name="Babar A."/>
            <person name="Rosenke K."/>
        </authorList>
    </citation>
    <scope>NUCLEOTIDE SEQUENCE</scope>
    <source>
        <strain evidence="5">Nono1</strain>
    </source>
</reference>
<dbReference type="SUPFAM" id="SSF48230">
    <property type="entry name" value="Chondroitin AC/alginate lyase"/>
    <property type="match status" value="1"/>
</dbReference>
<dbReference type="Pfam" id="PF05426">
    <property type="entry name" value="Alginate_lyase"/>
    <property type="match status" value="1"/>
</dbReference>
<keyword evidence="1 3" id="KW-0732">Signal</keyword>
<proteinExistence type="predicted"/>